<dbReference type="KEGG" id="mmal:CKJ54_03575"/>
<reference evidence="1 2" key="1">
    <citation type="submission" date="2017-08" db="EMBL/GenBank/DDBJ databases">
        <title>Phylogentic analysis of Mycobacterium avium complex whole genomes.</title>
        <authorList>
            <person name="Caverly L.J."/>
            <person name="Spilker T."/>
            <person name="LiPuma J."/>
        </authorList>
    </citation>
    <scope>NUCLEOTIDE SEQUENCE [LARGE SCALE GENOMIC DNA]</scope>
    <source>
        <strain evidence="1 2">FLAC0026</strain>
    </source>
</reference>
<evidence type="ECO:0000313" key="1">
    <source>
        <dbReference type="EMBL" id="ASW89079.1"/>
    </source>
</evidence>
<dbReference type="Proteomes" id="UP000216246">
    <property type="component" value="Chromosome"/>
</dbReference>
<sequence length="59" mass="6596">MCPNRPFSPNKSTFDVLALATKQLRVGDHRLEHISVVKGEFMGRIGVLRRYLGKAGVPM</sequence>
<protein>
    <submittedName>
        <fullName evidence="1">Uncharacterized protein</fullName>
    </submittedName>
</protein>
<accession>A0AAC9YK13</accession>
<organism evidence="1 2">
    <name type="scientific">Mycobacterium marseillense</name>
    <dbReference type="NCBI Taxonomy" id="701042"/>
    <lineage>
        <taxon>Bacteria</taxon>
        <taxon>Bacillati</taxon>
        <taxon>Actinomycetota</taxon>
        <taxon>Actinomycetes</taxon>
        <taxon>Mycobacteriales</taxon>
        <taxon>Mycobacteriaceae</taxon>
        <taxon>Mycobacterium</taxon>
        <taxon>Mycobacterium avium complex (MAC)</taxon>
    </lineage>
</organism>
<name>A0AAC9YK13_9MYCO</name>
<proteinExistence type="predicted"/>
<dbReference type="AlphaFoldDB" id="A0AAC9YK13"/>
<gene>
    <name evidence="1" type="ORF">CKJ54_03575</name>
</gene>
<evidence type="ECO:0000313" key="2">
    <source>
        <dbReference type="Proteomes" id="UP000216246"/>
    </source>
</evidence>
<dbReference type="EMBL" id="CP023147">
    <property type="protein sequence ID" value="ASW89079.1"/>
    <property type="molecule type" value="Genomic_DNA"/>
</dbReference>